<dbReference type="Pfam" id="PF01127">
    <property type="entry name" value="Sdh_cyt"/>
    <property type="match status" value="1"/>
</dbReference>
<keyword evidence="10" id="KW-1185">Reference proteome</keyword>
<feature type="transmembrane region" description="Helical" evidence="8">
    <location>
        <begin position="110"/>
        <end position="128"/>
    </location>
</feature>
<dbReference type="GO" id="GO:0006121">
    <property type="term" value="P:mitochondrial electron transport, succinate to ubiquinone"/>
    <property type="evidence" value="ECO:0007669"/>
    <property type="project" value="TreeGrafter"/>
</dbReference>
<dbReference type="RefSeq" id="XP_038047940.1">
    <property type="nucleotide sequence ID" value="XM_038192012.1"/>
</dbReference>
<evidence type="ECO:0008006" key="11">
    <source>
        <dbReference type="Google" id="ProtNLM"/>
    </source>
</evidence>
<dbReference type="GeneID" id="119722030"/>
<accession>A0A913ZAL0</accession>
<evidence type="ECO:0000256" key="6">
    <source>
        <dbReference type="ARBA" id="ARBA00023004"/>
    </source>
</evidence>
<evidence type="ECO:0000256" key="8">
    <source>
        <dbReference type="SAM" id="Phobius"/>
    </source>
</evidence>
<dbReference type="GO" id="GO:0006099">
    <property type="term" value="P:tricarboxylic acid cycle"/>
    <property type="evidence" value="ECO:0007669"/>
    <property type="project" value="InterPro"/>
</dbReference>
<organism evidence="9 10">
    <name type="scientific">Patiria miniata</name>
    <name type="common">Bat star</name>
    <name type="synonym">Asterina miniata</name>
    <dbReference type="NCBI Taxonomy" id="46514"/>
    <lineage>
        <taxon>Eukaryota</taxon>
        <taxon>Metazoa</taxon>
        <taxon>Echinodermata</taxon>
        <taxon>Eleutherozoa</taxon>
        <taxon>Asterozoa</taxon>
        <taxon>Asteroidea</taxon>
        <taxon>Valvatacea</taxon>
        <taxon>Valvatida</taxon>
        <taxon>Asterinidae</taxon>
        <taxon>Patiria</taxon>
    </lineage>
</organism>
<dbReference type="EnsemblMetazoa" id="XM_038192013.1">
    <property type="protein sequence ID" value="XP_038047941.1"/>
    <property type="gene ID" value="LOC119722030"/>
</dbReference>
<dbReference type="PROSITE" id="PS01001">
    <property type="entry name" value="SDH_CYT_2"/>
    <property type="match status" value="1"/>
</dbReference>
<keyword evidence="2" id="KW-0349">Heme</keyword>
<dbReference type="PANTHER" id="PTHR10978">
    <property type="entry name" value="SUCCINATE DEHYDROGENASE CYTOCHROME B560 SUBUNIT"/>
    <property type="match status" value="1"/>
</dbReference>
<reference evidence="9" key="1">
    <citation type="submission" date="2022-11" db="UniProtKB">
        <authorList>
            <consortium name="EnsemblMetazoa"/>
        </authorList>
    </citation>
    <scope>IDENTIFICATION</scope>
</reference>
<feature type="transmembrane region" description="Helical" evidence="8">
    <location>
        <begin position="149"/>
        <end position="167"/>
    </location>
</feature>
<dbReference type="InterPro" id="IPR034804">
    <property type="entry name" value="SQR/QFR_C/D"/>
</dbReference>
<evidence type="ECO:0000256" key="4">
    <source>
        <dbReference type="ARBA" id="ARBA00022723"/>
    </source>
</evidence>
<dbReference type="GO" id="GO:0046872">
    <property type="term" value="F:metal ion binding"/>
    <property type="evidence" value="ECO:0007669"/>
    <property type="project" value="UniProtKB-KW"/>
</dbReference>
<dbReference type="EnsemblMetazoa" id="XM_038192012.1">
    <property type="protein sequence ID" value="XP_038047940.1"/>
    <property type="gene ID" value="LOC119722030"/>
</dbReference>
<dbReference type="InterPro" id="IPR014314">
    <property type="entry name" value="Succ_DH_cytb556"/>
</dbReference>
<evidence type="ECO:0000256" key="3">
    <source>
        <dbReference type="ARBA" id="ARBA00022692"/>
    </source>
</evidence>
<dbReference type="RefSeq" id="XP_038047941.1">
    <property type="nucleotide sequence ID" value="XM_038192013.1"/>
</dbReference>
<dbReference type="Gene3D" id="1.20.1300.10">
    <property type="entry name" value="Fumarate reductase/succinate dehydrogenase, transmembrane subunit"/>
    <property type="match status" value="1"/>
</dbReference>
<keyword evidence="4" id="KW-0479">Metal-binding</keyword>
<dbReference type="GO" id="GO:0009055">
    <property type="term" value="F:electron transfer activity"/>
    <property type="evidence" value="ECO:0007669"/>
    <property type="project" value="InterPro"/>
</dbReference>
<sequence length="168" mass="18557">MALTFRSVNCSQLLLRRLTPCMTKRVTATVSTWKDEQNKFLEKNATLKRPMSPHITIYSFPLTALLSGSHRFTGLGIYAGLAAFGVSVNLLPGDLASNLALVKSLSYGPALIFLTKLYVTWPFCYHYINGIRHMIWDTGRGMDLKSMYSTGYAVLGSSIVIALAIAML</sequence>
<evidence type="ECO:0000256" key="5">
    <source>
        <dbReference type="ARBA" id="ARBA00022989"/>
    </source>
</evidence>
<dbReference type="GO" id="GO:0016020">
    <property type="term" value="C:membrane"/>
    <property type="evidence" value="ECO:0007669"/>
    <property type="project" value="UniProtKB-SubCell"/>
</dbReference>
<evidence type="ECO:0000313" key="9">
    <source>
        <dbReference type="EnsemblMetazoa" id="XP_038047940.1"/>
    </source>
</evidence>
<dbReference type="PROSITE" id="PS01000">
    <property type="entry name" value="SDH_CYT_1"/>
    <property type="match status" value="1"/>
</dbReference>
<evidence type="ECO:0000256" key="2">
    <source>
        <dbReference type="ARBA" id="ARBA00022617"/>
    </source>
</evidence>
<dbReference type="AlphaFoldDB" id="A0A913ZAL0"/>
<protein>
    <recommendedName>
        <fullName evidence="11">Succinate dehydrogenase cytochrome b560 subunit, mitochondrial</fullName>
    </recommendedName>
</protein>
<dbReference type="Proteomes" id="UP000887568">
    <property type="component" value="Unplaced"/>
</dbReference>
<dbReference type="OrthoDB" id="588261at2759"/>
<keyword evidence="3 8" id="KW-0812">Transmembrane</keyword>
<proteinExistence type="predicted"/>
<dbReference type="CDD" id="cd03499">
    <property type="entry name" value="SQR_TypeC_SdhC"/>
    <property type="match status" value="1"/>
</dbReference>
<dbReference type="NCBIfam" id="TIGR02970">
    <property type="entry name" value="succ_dehyd_cytB"/>
    <property type="match status" value="1"/>
</dbReference>
<dbReference type="GO" id="GO:0005739">
    <property type="term" value="C:mitochondrion"/>
    <property type="evidence" value="ECO:0007669"/>
    <property type="project" value="GOC"/>
</dbReference>
<keyword evidence="6" id="KW-0408">Iron</keyword>
<dbReference type="PANTHER" id="PTHR10978:SF5">
    <property type="entry name" value="SUCCINATE DEHYDROGENASE CYTOCHROME B560 SUBUNIT, MITOCHONDRIAL"/>
    <property type="match status" value="1"/>
</dbReference>
<dbReference type="Gene3D" id="1.20.5.540">
    <property type="entry name" value="Single helix bin"/>
    <property type="match status" value="1"/>
</dbReference>
<dbReference type="InterPro" id="IPR018495">
    <property type="entry name" value="Succ_DH_cyt_bsu_CS"/>
</dbReference>
<evidence type="ECO:0000313" key="10">
    <source>
        <dbReference type="Proteomes" id="UP000887568"/>
    </source>
</evidence>
<keyword evidence="7 8" id="KW-0472">Membrane</keyword>
<keyword evidence="5 8" id="KW-1133">Transmembrane helix</keyword>
<comment type="subcellular location">
    <subcellularLocation>
        <location evidence="1">Membrane</location>
        <topology evidence="1">Multi-pass membrane protein</topology>
    </subcellularLocation>
</comment>
<feature type="transmembrane region" description="Helical" evidence="8">
    <location>
        <begin position="72"/>
        <end position="90"/>
    </location>
</feature>
<dbReference type="InterPro" id="IPR000701">
    <property type="entry name" value="SuccDH_FuR_B_TM-su"/>
</dbReference>
<evidence type="ECO:0000256" key="7">
    <source>
        <dbReference type="ARBA" id="ARBA00023136"/>
    </source>
</evidence>
<evidence type="ECO:0000256" key="1">
    <source>
        <dbReference type="ARBA" id="ARBA00004141"/>
    </source>
</evidence>
<dbReference type="OMA" id="LTWMLSG"/>
<dbReference type="CTD" id="6391"/>
<dbReference type="SUPFAM" id="SSF81343">
    <property type="entry name" value="Fumarate reductase respiratory complex transmembrane subunits"/>
    <property type="match status" value="1"/>
</dbReference>
<name>A0A913ZAL0_PATMI</name>